<evidence type="ECO:0000313" key="5">
    <source>
        <dbReference type="Proteomes" id="UP000198932"/>
    </source>
</evidence>
<keyword evidence="2 4" id="KW-0808">Transferase</keyword>
<reference evidence="5" key="1">
    <citation type="submission" date="2016-10" db="EMBL/GenBank/DDBJ databases">
        <authorList>
            <person name="Varghese N."/>
            <person name="Submissions S."/>
        </authorList>
    </citation>
    <scope>NUCLEOTIDE SEQUENCE [LARGE SCALE GENOMIC DNA]</scope>
    <source>
        <strain evidence="5">RD 26</strain>
    </source>
</reference>
<feature type="transmembrane region" description="Helical" evidence="3">
    <location>
        <begin position="78"/>
        <end position="97"/>
    </location>
</feature>
<evidence type="ECO:0000256" key="3">
    <source>
        <dbReference type="SAM" id="Phobius"/>
    </source>
</evidence>
<dbReference type="RefSeq" id="WP_167603395.1">
    <property type="nucleotide sequence ID" value="NZ_FOYN01000003.1"/>
</dbReference>
<dbReference type="GO" id="GO:0016757">
    <property type="term" value="F:glycosyltransferase activity"/>
    <property type="evidence" value="ECO:0007669"/>
    <property type="project" value="UniProtKB-KW"/>
</dbReference>
<dbReference type="AlphaFoldDB" id="A0A1I6H3R6"/>
<feature type="transmembrane region" description="Helical" evidence="3">
    <location>
        <begin position="103"/>
        <end position="122"/>
    </location>
</feature>
<dbReference type="Pfam" id="PF13641">
    <property type="entry name" value="Glyco_tranf_2_3"/>
    <property type="match status" value="1"/>
</dbReference>
<keyword evidence="3" id="KW-0472">Membrane</keyword>
<feature type="transmembrane region" description="Helical" evidence="3">
    <location>
        <begin position="134"/>
        <end position="151"/>
    </location>
</feature>
<keyword evidence="1" id="KW-0328">Glycosyltransferase</keyword>
<feature type="transmembrane region" description="Helical" evidence="3">
    <location>
        <begin position="474"/>
        <end position="496"/>
    </location>
</feature>
<keyword evidence="3" id="KW-1133">Transmembrane helix</keyword>
<feature type="transmembrane region" description="Helical" evidence="3">
    <location>
        <begin position="157"/>
        <end position="181"/>
    </location>
</feature>
<feature type="transmembrane region" description="Helical" evidence="3">
    <location>
        <begin position="16"/>
        <end position="32"/>
    </location>
</feature>
<dbReference type="PANTHER" id="PTHR43630">
    <property type="entry name" value="POLY-BETA-1,6-N-ACETYL-D-GLUCOSAMINE SYNTHASE"/>
    <property type="match status" value="1"/>
</dbReference>
<name>A0A1I6H3R6_HALSD</name>
<keyword evidence="5" id="KW-1185">Reference proteome</keyword>
<evidence type="ECO:0000256" key="2">
    <source>
        <dbReference type="ARBA" id="ARBA00022679"/>
    </source>
</evidence>
<dbReference type="Proteomes" id="UP000198932">
    <property type="component" value="Unassembled WGS sequence"/>
</dbReference>
<dbReference type="PANTHER" id="PTHR43630:SF1">
    <property type="entry name" value="POLY-BETA-1,6-N-ACETYL-D-GLUCOSAMINE SYNTHASE"/>
    <property type="match status" value="1"/>
</dbReference>
<dbReference type="EMBL" id="FOYN01000003">
    <property type="protein sequence ID" value="SFR49072.1"/>
    <property type="molecule type" value="Genomic_DNA"/>
</dbReference>
<dbReference type="SUPFAM" id="SSF53448">
    <property type="entry name" value="Nucleotide-diphospho-sugar transferases"/>
    <property type="match status" value="1"/>
</dbReference>
<accession>A0A1I6H3R6</accession>
<evidence type="ECO:0000256" key="1">
    <source>
        <dbReference type="ARBA" id="ARBA00022676"/>
    </source>
</evidence>
<evidence type="ECO:0000313" key="4">
    <source>
        <dbReference type="EMBL" id="SFR49072.1"/>
    </source>
</evidence>
<proteinExistence type="predicted"/>
<dbReference type="CDD" id="cd06423">
    <property type="entry name" value="CESA_like"/>
    <property type="match status" value="1"/>
</dbReference>
<dbReference type="Gene3D" id="3.90.550.10">
    <property type="entry name" value="Spore Coat Polysaccharide Biosynthesis Protein SpsA, Chain A"/>
    <property type="match status" value="1"/>
</dbReference>
<organism evidence="4 5">
    <name type="scientific">Halorubrum sodomense</name>
    <dbReference type="NCBI Taxonomy" id="35743"/>
    <lineage>
        <taxon>Archaea</taxon>
        <taxon>Methanobacteriati</taxon>
        <taxon>Methanobacteriota</taxon>
        <taxon>Stenosarchaea group</taxon>
        <taxon>Halobacteria</taxon>
        <taxon>Halobacteriales</taxon>
        <taxon>Haloferacaceae</taxon>
        <taxon>Halorubrum</taxon>
    </lineage>
</organism>
<feature type="transmembrane region" description="Helical" evidence="3">
    <location>
        <begin position="450"/>
        <end position="468"/>
    </location>
</feature>
<dbReference type="OrthoDB" id="11098at2157"/>
<sequence length="537" mass="57607">MSEPTGGTGPRARSDAKALAAFTLVSVVFVLGGLLVPWWYIGVCLAVVGAVGATLLTAPHWPEPLSRLLGRRVPIRRWLGAGAFAAVVGIVALIGARPVTVTSAAWTALLCLSCAAVARALAPSVLGGTSRCPVWLLAVTGSAAAGLLFAARELRPGPALLLAVFVALALFLWIVLPLGLYQRRREEQPTLSTPAPRVSVVIPAYNESGYIGDCIESILASSYPAERLEVVVVDDGSEDSTAAEAEAYREQGITVLRRENGGKHAAINLGLLCSTGEYVVAVDADSRVGPDAIATLASRLQAEPDLGGIGGTVRVTNDGTLARVQALEYALGIHSMRRAYSVFGAVPVLPGCLTAFRREALEEVGGFDPDTATEDFDITIQLLKHGWKTRHSSALVSTSAPTTWSGLRRQRLRWHRGGAETMWKHWDALTDSQYGYLHWIVLPVQVVSRLLIPPVSFAVLALVAFHFLDNLTGHMLALLAYFVLVTALITAVTLVMDEGDWRLLVYAPLLLVGYRHFVEYTVAAGMVQSASNRNYDW</sequence>
<dbReference type="STRING" id="35743.SAMN04487937_2410"/>
<keyword evidence="3" id="KW-0812">Transmembrane</keyword>
<dbReference type="InterPro" id="IPR029044">
    <property type="entry name" value="Nucleotide-diphossugar_trans"/>
</dbReference>
<gene>
    <name evidence="4" type="ORF">SAMN04487937_2410</name>
</gene>
<protein>
    <submittedName>
        <fullName evidence="4">Glycosyltransferase, catalytic subunit of cellulose synthase and poly-beta-1,6-N-acetylglucosamine synthase</fullName>
    </submittedName>
</protein>